<gene>
    <name evidence="3" type="ORF">H8S55_05465</name>
</gene>
<feature type="transmembrane region" description="Helical" evidence="1">
    <location>
        <begin position="227"/>
        <end position="247"/>
    </location>
</feature>
<feature type="transmembrane region" description="Helical" evidence="1">
    <location>
        <begin position="57"/>
        <end position="75"/>
    </location>
</feature>
<feature type="transmembrane region" description="Helical" evidence="1">
    <location>
        <begin position="317"/>
        <end position="342"/>
    </location>
</feature>
<feature type="transmembrane region" description="Helical" evidence="1">
    <location>
        <begin position="416"/>
        <end position="437"/>
    </location>
</feature>
<keyword evidence="4" id="KW-1185">Reference proteome</keyword>
<keyword evidence="1" id="KW-0812">Transmembrane</keyword>
<feature type="transmembrane region" description="Helical" evidence="1">
    <location>
        <begin position="87"/>
        <end position="108"/>
    </location>
</feature>
<dbReference type="RefSeq" id="WP_186878125.1">
    <property type="nucleotide sequence ID" value="NZ_JACOPN010000003.1"/>
</dbReference>
<feature type="transmembrane region" description="Helical" evidence="1">
    <location>
        <begin position="12"/>
        <end position="31"/>
    </location>
</feature>
<dbReference type="EMBL" id="JACOPN010000003">
    <property type="protein sequence ID" value="MBC5716772.1"/>
    <property type="molecule type" value="Genomic_DNA"/>
</dbReference>
<sequence length="438" mass="47894">MEQEKSVRCSKGVALAKFLIFSGLGVFMFFVNVNINGKNVIIIQHIINFVKATCGPIIPYYALAMVAFGAVYPIVTKAYKRSTFDLIFTVAKAFGLIVGLMAVTGIGPAPLMTDDMIPFLFTSLVVPITLSIPLTGLAYVMMLNFGLVEFVGAFMRPVMQKIWKTPGESAIDALVSFAGGYSLAVLLTSEFYKKGIYTHKQAFIISTGFSTVATSFLVVIANTLDIMNYWTIFFLSCAFVTFAVTAITCRIYPTSKVPDEYYDQPAPPMPQRSGNLFSRALADAIDTAQHTDSLFTHLKRYYIGDAMKMTASVTASILTIGLIGLVVAEFTPVFDCIGYIFYPFTLLMHLPEPMIAAKAAAIEIAEMFLPSMLVISSSMVTKFTIAVTSVSAVLFFSASIPSLLSTDIPVKMRDVFLIWIERTILSIILAGGIAHLLF</sequence>
<comment type="caution">
    <text evidence="3">The sequence shown here is derived from an EMBL/GenBank/DDBJ whole genome shotgun (WGS) entry which is preliminary data.</text>
</comment>
<evidence type="ECO:0000313" key="4">
    <source>
        <dbReference type="Proteomes" id="UP000602260"/>
    </source>
</evidence>
<feature type="transmembrane region" description="Helical" evidence="1">
    <location>
        <begin position="128"/>
        <end position="154"/>
    </location>
</feature>
<dbReference type="InterPro" id="IPR011642">
    <property type="entry name" value="Gate_dom"/>
</dbReference>
<dbReference type="Pfam" id="PF07670">
    <property type="entry name" value="Gate"/>
    <property type="match status" value="1"/>
</dbReference>
<evidence type="ECO:0000313" key="3">
    <source>
        <dbReference type="EMBL" id="MBC5716772.1"/>
    </source>
</evidence>
<organism evidence="3 4">
    <name type="scientific">Flintibacter faecis</name>
    <dbReference type="NCBI Taxonomy" id="2763047"/>
    <lineage>
        <taxon>Bacteria</taxon>
        <taxon>Bacillati</taxon>
        <taxon>Bacillota</taxon>
        <taxon>Clostridia</taxon>
        <taxon>Eubacteriales</taxon>
        <taxon>Flintibacter</taxon>
    </lineage>
</organism>
<dbReference type="Proteomes" id="UP000602260">
    <property type="component" value="Unassembled WGS sequence"/>
</dbReference>
<protein>
    <submittedName>
        <fullName evidence="3">YjiH family protein</fullName>
    </submittedName>
</protein>
<keyword evidence="1" id="KW-0472">Membrane</keyword>
<feature type="domain" description="Nucleoside transporter/FeoB GTPase Gate" evidence="2">
    <location>
        <begin position="140"/>
        <end position="225"/>
    </location>
</feature>
<proteinExistence type="predicted"/>
<feature type="transmembrane region" description="Helical" evidence="1">
    <location>
        <begin position="202"/>
        <end position="221"/>
    </location>
</feature>
<reference evidence="3" key="1">
    <citation type="submission" date="2020-08" db="EMBL/GenBank/DDBJ databases">
        <title>Genome public.</title>
        <authorList>
            <person name="Liu C."/>
            <person name="Sun Q."/>
        </authorList>
    </citation>
    <scope>NUCLEOTIDE SEQUENCE</scope>
    <source>
        <strain evidence="3">BX5</strain>
    </source>
</reference>
<evidence type="ECO:0000256" key="1">
    <source>
        <dbReference type="SAM" id="Phobius"/>
    </source>
</evidence>
<accession>A0A8J6J4G6</accession>
<feature type="transmembrane region" description="Helical" evidence="1">
    <location>
        <begin position="383"/>
        <end position="404"/>
    </location>
</feature>
<keyword evidence="1" id="KW-1133">Transmembrane helix</keyword>
<dbReference type="AlphaFoldDB" id="A0A8J6J4G6"/>
<evidence type="ECO:0000259" key="2">
    <source>
        <dbReference type="Pfam" id="PF07670"/>
    </source>
</evidence>
<name>A0A8J6J4G6_9FIRM</name>
<feature type="transmembrane region" description="Helical" evidence="1">
    <location>
        <begin position="354"/>
        <end position="376"/>
    </location>
</feature>